<protein>
    <recommendedName>
        <fullName evidence="4">Lipoprotein</fullName>
    </recommendedName>
</protein>
<evidence type="ECO:0000313" key="2">
    <source>
        <dbReference type="EMBL" id="RCF46451.1"/>
    </source>
</evidence>
<dbReference type="RefSeq" id="WP_113995592.1">
    <property type="nucleotide sequence ID" value="NZ_PUTQ01000027.1"/>
</dbReference>
<dbReference type="EMBL" id="PUTQ01000027">
    <property type="protein sequence ID" value="RCF46451.1"/>
    <property type="molecule type" value="Genomic_DNA"/>
</dbReference>
<dbReference type="AlphaFoldDB" id="A0ABD7G479"/>
<evidence type="ECO:0008006" key="4">
    <source>
        <dbReference type="Google" id="ProtNLM"/>
    </source>
</evidence>
<keyword evidence="1" id="KW-0732">Signal</keyword>
<proteinExistence type="predicted"/>
<name>A0ABD7G479_AERHY</name>
<reference evidence="2 3" key="1">
    <citation type="journal article" date="2018" name="PLoS ONE">
        <title>Phenotypic characterization and whole genome analysis of extended-spectrum beta-lactamase-producing bacteria isolated from dogs in Germany.</title>
        <authorList>
            <person name="Boehmer T."/>
            <person name="Vogler A.J."/>
            <person name="Thomas A."/>
            <person name="Sauer S."/>
            <person name="Hergenroether M."/>
            <person name="Straubinger R.K."/>
            <person name="Birdsell D."/>
            <person name="Keim P."/>
            <person name="Sahl J.W."/>
            <person name="Williamson C.H."/>
            <person name="Riehm J.M."/>
        </authorList>
    </citation>
    <scope>NUCLEOTIDE SEQUENCE [LARGE SCALE GENOMIC DNA]</scope>
    <source>
        <strain evidence="2 3">AFG_SD03_1510_Ahy_093</strain>
    </source>
</reference>
<feature type="signal peptide" evidence="1">
    <location>
        <begin position="1"/>
        <end position="22"/>
    </location>
</feature>
<gene>
    <name evidence="2" type="ORF">C6C11_17250</name>
</gene>
<organism evidence="2 3">
    <name type="scientific">Aeromonas hydrophila</name>
    <dbReference type="NCBI Taxonomy" id="644"/>
    <lineage>
        <taxon>Bacteria</taxon>
        <taxon>Pseudomonadati</taxon>
        <taxon>Pseudomonadota</taxon>
        <taxon>Gammaproteobacteria</taxon>
        <taxon>Aeromonadales</taxon>
        <taxon>Aeromonadaceae</taxon>
        <taxon>Aeromonas</taxon>
    </lineage>
</organism>
<evidence type="ECO:0000313" key="3">
    <source>
        <dbReference type="Proteomes" id="UP000253075"/>
    </source>
</evidence>
<dbReference type="PROSITE" id="PS51257">
    <property type="entry name" value="PROKAR_LIPOPROTEIN"/>
    <property type="match status" value="1"/>
</dbReference>
<accession>A0ABD7G479</accession>
<comment type="caution">
    <text evidence="2">The sequence shown here is derived from an EMBL/GenBank/DDBJ whole genome shotgun (WGS) entry which is preliminary data.</text>
</comment>
<feature type="chain" id="PRO_5044826126" description="Lipoprotein" evidence="1">
    <location>
        <begin position="23"/>
        <end position="127"/>
    </location>
</feature>
<dbReference type="Proteomes" id="UP000253075">
    <property type="component" value="Unassembled WGS sequence"/>
</dbReference>
<evidence type="ECO:0000256" key="1">
    <source>
        <dbReference type="SAM" id="SignalP"/>
    </source>
</evidence>
<sequence length="127" mass="13667">MNLRVVFALAACVGLVACGEDADDVPPPEKRQVSVLVMDTSAAENPVLKFRAEDVALSDVLKKVGPLTKSQIIALRCEGGYNKQPPLYSLDFDIVRGNGGATENLLGVVDTATMHEVCVKKMRSHKN</sequence>
<reference evidence="3" key="2">
    <citation type="submission" date="2018-02" db="EMBL/GenBank/DDBJ databases">
        <title>Phenotypic characterization and whole genome analysis of multidrug-resistant, extended-spectrum beta-lactamase-producing bacteria isolated from dogs in Germany.</title>
        <authorList>
            <person name="Williamson C."/>
        </authorList>
    </citation>
    <scope>NUCLEOTIDE SEQUENCE [LARGE SCALE GENOMIC DNA]</scope>
    <source>
        <strain evidence="3">AFG_SD03_1510_Ahy_093</strain>
    </source>
</reference>